<reference evidence="2 3" key="1">
    <citation type="submission" date="2019-03" db="EMBL/GenBank/DDBJ databases">
        <title>Complete genome sequence of an arsenate-respiring bacteria, Citrobacter sp. LY-1.</title>
        <authorList>
            <person name="Wang H."/>
            <person name="Liu Y."/>
            <person name="Li Q."/>
            <person name="Huang J."/>
        </authorList>
    </citation>
    <scope>NUCLEOTIDE SEQUENCE [LARGE SCALE GENOMIC DNA]</scope>
    <source>
        <strain evidence="2 3">LY-1</strain>
    </source>
</reference>
<protein>
    <submittedName>
        <fullName evidence="2">Uncharacterized protein</fullName>
    </submittedName>
</protein>
<dbReference type="KEGG" id="cars:E1B03_25655"/>
<organism evidence="2 3">
    <name type="scientific">Citrobacter arsenatis</name>
    <dbReference type="NCBI Taxonomy" id="2546350"/>
    <lineage>
        <taxon>Bacteria</taxon>
        <taxon>Pseudomonadati</taxon>
        <taxon>Pseudomonadota</taxon>
        <taxon>Gammaproteobacteria</taxon>
        <taxon>Enterobacterales</taxon>
        <taxon>Enterobacteriaceae</taxon>
        <taxon>Citrobacter</taxon>
    </lineage>
</organism>
<sequence length="62" mass="7321">MLQNTPENKLLPGRHPHSDRKLLFAVCYCVITLWDAFLRVTCARNGRSHLRHDRWLQILPPD</sequence>
<keyword evidence="1" id="KW-0472">Membrane</keyword>
<dbReference type="AlphaFoldDB" id="A0A4P6WR31"/>
<keyword evidence="1" id="KW-0812">Transmembrane</keyword>
<evidence type="ECO:0000313" key="2">
    <source>
        <dbReference type="EMBL" id="QBM25637.1"/>
    </source>
</evidence>
<keyword evidence="1" id="KW-1133">Transmembrane helix</keyword>
<accession>A0A4P6WR31</accession>
<dbReference type="EMBL" id="CP037864">
    <property type="protein sequence ID" value="QBM25637.1"/>
    <property type="molecule type" value="Genomic_DNA"/>
</dbReference>
<dbReference type="Proteomes" id="UP000293850">
    <property type="component" value="Chromosome"/>
</dbReference>
<feature type="transmembrane region" description="Helical" evidence="1">
    <location>
        <begin position="22"/>
        <end position="42"/>
    </location>
</feature>
<proteinExistence type="predicted"/>
<keyword evidence="3" id="KW-1185">Reference proteome</keyword>
<evidence type="ECO:0000256" key="1">
    <source>
        <dbReference type="SAM" id="Phobius"/>
    </source>
</evidence>
<name>A0A4P6WR31_9ENTR</name>
<evidence type="ECO:0000313" key="3">
    <source>
        <dbReference type="Proteomes" id="UP000293850"/>
    </source>
</evidence>
<gene>
    <name evidence="2" type="ORF">E1B03_25655</name>
</gene>